<reference evidence="2" key="1">
    <citation type="submission" date="2022-07" db="EMBL/GenBank/DDBJ databases">
        <title>Genome Sequence of Physisporinus lineatus.</title>
        <authorList>
            <person name="Buettner E."/>
        </authorList>
    </citation>
    <scope>NUCLEOTIDE SEQUENCE</scope>
    <source>
        <strain evidence="2">VT162</strain>
    </source>
</reference>
<proteinExistence type="predicted"/>
<sequence length="268" mass="29616">MRVDETNATEQPETVECIAGEEANEVTLSEKSPGMAPPSYKQGPAVGDIEMVQDTVRSQGSHTPSLKAGEGSQVVKQKCRDVNINLLKSTRQQHRLVQGEGCRDGCQRNRIVKKRKGDWKRRRKKGMQGVTRSVSSEKRRKIAPRALAGTVTRIGPEGNVVVLRETGCQTFRIDVIVKVSLLLQYSWGGPVPRNPNDLGSEMMKLERIFQDSSLLLTARALERCPSDATTKNSALTWYQKTAITAKAAFPSSHGVPHVVQESQLRSHC</sequence>
<dbReference type="Proteomes" id="UP001212997">
    <property type="component" value="Unassembled WGS sequence"/>
</dbReference>
<dbReference type="AlphaFoldDB" id="A0AAD5V441"/>
<dbReference type="EMBL" id="JANAWD010000301">
    <property type="protein sequence ID" value="KAJ3481846.1"/>
    <property type="molecule type" value="Genomic_DNA"/>
</dbReference>
<feature type="compositionally biased region" description="Basic residues" evidence="1">
    <location>
        <begin position="114"/>
        <end position="126"/>
    </location>
</feature>
<accession>A0AAD5V441</accession>
<organism evidence="2 3">
    <name type="scientific">Meripilus lineatus</name>
    <dbReference type="NCBI Taxonomy" id="2056292"/>
    <lineage>
        <taxon>Eukaryota</taxon>
        <taxon>Fungi</taxon>
        <taxon>Dikarya</taxon>
        <taxon>Basidiomycota</taxon>
        <taxon>Agaricomycotina</taxon>
        <taxon>Agaricomycetes</taxon>
        <taxon>Polyporales</taxon>
        <taxon>Meripilaceae</taxon>
        <taxon>Meripilus</taxon>
    </lineage>
</organism>
<evidence type="ECO:0000256" key="1">
    <source>
        <dbReference type="SAM" id="MobiDB-lite"/>
    </source>
</evidence>
<evidence type="ECO:0000313" key="2">
    <source>
        <dbReference type="EMBL" id="KAJ3481846.1"/>
    </source>
</evidence>
<keyword evidence="3" id="KW-1185">Reference proteome</keyword>
<protein>
    <submittedName>
        <fullName evidence="2">Uncharacterized protein</fullName>
    </submittedName>
</protein>
<name>A0AAD5V441_9APHY</name>
<gene>
    <name evidence="2" type="ORF">NLI96_g7391</name>
</gene>
<feature type="region of interest" description="Disordered" evidence="1">
    <location>
        <begin position="20"/>
        <end position="45"/>
    </location>
</feature>
<feature type="region of interest" description="Disordered" evidence="1">
    <location>
        <begin position="114"/>
        <end position="140"/>
    </location>
</feature>
<evidence type="ECO:0000313" key="3">
    <source>
        <dbReference type="Proteomes" id="UP001212997"/>
    </source>
</evidence>
<comment type="caution">
    <text evidence="2">The sequence shown here is derived from an EMBL/GenBank/DDBJ whole genome shotgun (WGS) entry which is preliminary data.</text>
</comment>